<keyword evidence="1" id="KW-0812">Transmembrane</keyword>
<evidence type="ECO:0000256" key="1">
    <source>
        <dbReference type="SAM" id="Phobius"/>
    </source>
</evidence>
<feature type="domain" description="VanZ-like" evidence="2">
    <location>
        <begin position="24"/>
        <end position="121"/>
    </location>
</feature>
<feature type="transmembrane region" description="Helical" evidence="1">
    <location>
        <begin position="43"/>
        <end position="60"/>
    </location>
</feature>
<feature type="transmembrane region" description="Helical" evidence="1">
    <location>
        <begin position="12"/>
        <end position="31"/>
    </location>
</feature>
<dbReference type="AlphaFoldDB" id="A0A975GQ80"/>
<name>A0A975GQ80_9BACT</name>
<accession>A0A975GQ80</accession>
<dbReference type="Proteomes" id="UP000663722">
    <property type="component" value="Chromosome"/>
</dbReference>
<dbReference type="PANTHER" id="PTHR28008">
    <property type="entry name" value="DOMAIN PROTEIN, PUTATIVE (AFU_ORTHOLOGUE AFUA_3G10980)-RELATED"/>
    <property type="match status" value="1"/>
</dbReference>
<keyword evidence="4" id="KW-1185">Reference proteome</keyword>
<feature type="transmembrane region" description="Helical" evidence="1">
    <location>
        <begin position="106"/>
        <end position="123"/>
    </location>
</feature>
<evidence type="ECO:0000313" key="3">
    <source>
        <dbReference type="EMBL" id="QTA89594.1"/>
    </source>
</evidence>
<keyword evidence="1" id="KW-1133">Transmembrane helix</keyword>
<dbReference type="RefSeq" id="WP_207678145.1">
    <property type="nucleotide sequence ID" value="NZ_CP061800.1"/>
</dbReference>
<dbReference type="Pfam" id="PF04892">
    <property type="entry name" value="VanZ"/>
    <property type="match status" value="1"/>
</dbReference>
<sequence length="148" mass="16904">MEKKYKNILFRWALVFIYCFLIYIQSSHSSAISDPGIPHIDKLLHFLAYALLGVLFFRAFSTMRFKDRINLLMILSILSSICYGISDEIHQHYVSSRSADIMDVLADTFGSICGVFFYELLMVKYGNFMNFGKQSGHLVGHLGSGRVN</sequence>
<dbReference type="PANTHER" id="PTHR28008:SF1">
    <property type="entry name" value="DOMAIN PROTEIN, PUTATIVE (AFU_ORTHOLOGUE AFUA_3G10980)-RELATED"/>
    <property type="match status" value="1"/>
</dbReference>
<organism evidence="3 4">
    <name type="scientific">Desulfonema magnum</name>
    <dbReference type="NCBI Taxonomy" id="45655"/>
    <lineage>
        <taxon>Bacteria</taxon>
        <taxon>Pseudomonadati</taxon>
        <taxon>Thermodesulfobacteriota</taxon>
        <taxon>Desulfobacteria</taxon>
        <taxon>Desulfobacterales</taxon>
        <taxon>Desulfococcaceae</taxon>
        <taxon>Desulfonema</taxon>
    </lineage>
</organism>
<reference evidence="3" key="1">
    <citation type="journal article" date="2021" name="Microb. Physiol.">
        <title>Proteogenomic Insights into the Physiology of Marine, Sulfate-Reducing, Filamentous Desulfonema limicola and Desulfonema magnum.</title>
        <authorList>
            <person name="Schnaars V."/>
            <person name="Wohlbrand L."/>
            <person name="Scheve S."/>
            <person name="Hinrichs C."/>
            <person name="Reinhardt R."/>
            <person name="Rabus R."/>
        </authorList>
    </citation>
    <scope>NUCLEOTIDE SEQUENCE</scope>
    <source>
        <strain evidence="3">4be13</strain>
    </source>
</reference>
<dbReference type="KEGG" id="dmm:dnm_056500"/>
<evidence type="ECO:0000259" key="2">
    <source>
        <dbReference type="Pfam" id="PF04892"/>
    </source>
</evidence>
<evidence type="ECO:0000313" key="4">
    <source>
        <dbReference type="Proteomes" id="UP000663722"/>
    </source>
</evidence>
<dbReference type="EMBL" id="CP061800">
    <property type="protein sequence ID" value="QTA89594.1"/>
    <property type="molecule type" value="Genomic_DNA"/>
</dbReference>
<feature type="transmembrane region" description="Helical" evidence="1">
    <location>
        <begin position="69"/>
        <end position="86"/>
    </location>
</feature>
<proteinExistence type="predicted"/>
<dbReference type="NCBIfam" id="NF037970">
    <property type="entry name" value="vanZ_1"/>
    <property type="match status" value="1"/>
</dbReference>
<gene>
    <name evidence="3" type="ORF">dnm_056500</name>
</gene>
<dbReference type="InterPro" id="IPR006976">
    <property type="entry name" value="VanZ-like"/>
</dbReference>
<keyword evidence="1" id="KW-0472">Membrane</keyword>
<protein>
    <submittedName>
        <fullName evidence="3">VanZ domain-containing protein</fullName>
    </submittedName>
</protein>